<dbReference type="EMBL" id="JBIMZQ010000062">
    <property type="protein sequence ID" value="KAL3657660.1"/>
    <property type="molecule type" value="Genomic_DNA"/>
</dbReference>
<evidence type="ECO:0000256" key="7">
    <source>
        <dbReference type="SAM" id="SignalP"/>
    </source>
</evidence>
<accession>A0ABD3ET24</accession>
<proteinExistence type="inferred from homology"/>
<evidence type="ECO:0000256" key="6">
    <source>
        <dbReference type="ARBA" id="ARBA00023026"/>
    </source>
</evidence>
<dbReference type="GO" id="GO:0005576">
    <property type="term" value="C:extracellular region"/>
    <property type="evidence" value="ECO:0007669"/>
    <property type="project" value="UniProtKB-SubCell"/>
</dbReference>
<keyword evidence="6" id="KW-0843">Virulence</keyword>
<keyword evidence="5 7" id="KW-0732">Signal</keyword>
<evidence type="ECO:0000256" key="5">
    <source>
        <dbReference type="ARBA" id="ARBA00022729"/>
    </source>
</evidence>
<protein>
    <recommendedName>
        <fullName evidence="8">RxLR effector PexRD54 WY domain-containing protein</fullName>
    </recommendedName>
</protein>
<comment type="caution">
    <text evidence="9">The sequence shown here is derived from an EMBL/GenBank/DDBJ whole genome shotgun (WGS) entry which is preliminary data.</text>
</comment>
<keyword evidence="4" id="KW-0964">Secreted</keyword>
<dbReference type="InterPro" id="IPR054463">
    <property type="entry name" value="PexRD54_WY"/>
</dbReference>
<evidence type="ECO:0000313" key="10">
    <source>
        <dbReference type="Proteomes" id="UP001632037"/>
    </source>
</evidence>
<evidence type="ECO:0000313" key="9">
    <source>
        <dbReference type="EMBL" id="KAL3657660.1"/>
    </source>
</evidence>
<feature type="signal peptide" evidence="7">
    <location>
        <begin position="1"/>
        <end position="20"/>
    </location>
</feature>
<evidence type="ECO:0000256" key="4">
    <source>
        <dbReference type="ARBA" id="ARBA00022525"/>
    </source>
</evidence>
<name>A0ABD3ET24_9STRA</name>
<sequence length="229" mass="25925">MHRLFAIVLLAIALLTDVCAPSGIPTTKVASCFPVRLVRPFIESRLLRTHHEERSNEERGVPVSTVEKIMSLFTAAKVSDETLQLWLKSGKSADNVFIRLKLNTASDKLFENPQFSAWIKYGDELYTKTPQKGVSTISTLTSYYGNQALSQMILAAQKTPSTTSLATELQARQLKYWLSDKTTPADVFKLLMLNKAGDKLVENPQFLTWLAYAADFYKIRRKTQSRIRF</sequence>
<evidence type="ECO:0000259" key="8">
    <source>
        <dbReference type="Pfam" id="PF22748"/>
    </source>
</evidence>
<comment type="similarity">
    <text evidence="3">Belongs to the RxLR effector family.</text>
</comment>
<gene>
    <name evidence="9" type="ORF">V7S43_017462</name>
</gene>
<dbReference type="AlphaFoldDB" id="A0ABD3ET24"/>
<evidence type="ECO:0000256" key="3">
    <source>
        <dbReference type="ARBA" id="ARBA00010400"/>
    </source>
</evidence>
<dbReference type="GO" id="GO:0043657">
    <property type="term" value="C:host cell"/>
    <property type="evidence" value="ECO:0007669"/>
    <property type="project" value="UniProtKB-SubCell"/>
</dbReference>
<comment type="subcellular location">
    <subcellularLocation>
        <location evidence="1">Host cell</location>
    </subcellularLocation>
    <subcellularLocation>
        <location evidence="2">Secreted</location>
    </subcellularLocation>
</comment>
<evidence type="ECO:0000256" key="2">
    <source>
        <dbReference type="ARBA" id="ARBA00004613"/>
    </source>
</evidence>
<dbReference type="Pfam" id="PF22748">
    <property type="entry name" value="PexRD54_WY"/>
    <property type="match status" value="2"/>
</dbReference>
<evidence type="ECO:0000256" key="1">
    <source>
        <dbReference type="ARBA" id="ARBA00004340"/>
    </source>
</evidence>
<feature type="chain" id="PRO_5044832656" description="RxLR effector PexRD54 WY domain-containing protein" evidence="7">
    <location>
        <begin position="21"/>
        <end position="229"/>
    </location>
</feature>
<organism evidence="9 10">
    <name type="scientific">Phytophthora oleae</name>
    <dbReference type="NCBI Taxonomy" id="2107226"/>
    <lineage>
        <taxon>Eukaryota</taxon>
        <taxon>Sar</taxon>
        <taxon>Stramenopiles</taxon>
        <taxon>Oomycota</taxon>
        <taxon>Peronosporomycetes</taxon>
        <taxon>Peronosporales</taxon>
        <taxon>Peronosporaceae</taxon>
        <taxon>Phytophthora</taxon>
    </lineage>
</organism>
<dbReference type="Proteomes" id="UP001632037">
    <property type="component" value="Unassembled WGS sequence"/>
</dbReference>
<feature type="domain" description="RxLR effector PexRD54 WY" evidence="8">
    <location>
        <begin position="83"/>
        <end position="121"/>
    </location>
</feature>
<keyword evidence="10" id="KW-1185">Reference proteome</keyword>
<reference evidence="9 10" key="1">
    <citation type="submission" date="2024-09" db="EMBL/GenBank/DDBJ databases">
        <title>Genome sequencing and assembly of Phytophthora oleae, isolate VK10A, causative agent of rot of olive drupes.</title>
        <authorList>
            <person name="Conti Taguali S."/>
            <person name="Riolo M."/>
            <person name="La Spada F."/>
            <person name="Cacciola S.O."/>
            <person name="Dionisio G."/>
        </authorList>
    </citation>
    <scope>NUCLEOTIDE SEQUENCE [LARGE SCALE GENOMIC DNA]</scope>
    <source>
        <strain evidence="9 10">VK10A</strain>
    </source>
</reference>
<feature type="domain" description="RxLR effector PexRD54 WY" evidence="8">
    <location>
        <begin position="173"/>
        <end position="212"/>
    </location>
</feature>